<feature type="transmembrane region" description="Helical" evidence="3">
    <location>
        <begin position="279"/>
        <end position="301"/>
    </location>
</feature>
<evidence type="ECO:0000313" key="5">
    <source>
        <dbReference type="EMBL" id="HET97993.1"/>
    </source>
</evidence>
<comment type="subcellular location">
    <subcellularLocation>
        <location evidence="1">Endomembrane system</location>
        <topology evidence="1">Multi-pass membrane protein</topology>
    </subcellularLocation>
    <subcellularLocation>
        <location evidence="2">Membrane</location>
        <topology evidence="2">Multi-pass membrane protein</topology>
    </subcellularLocation>
</comment>
<dbReference type="PANTHER" id="PTHR43373:SF1">
    <property type="entry name" value="NA(+)_H(+) ANTIPORTER SUBUNIT A"/>
    <property type="match status" value="1"/>
</dbReference>
<keyword evidence="3" id="KW-0472">Membrane</keyword>
<feature type="transmembrane region" description="Helical" evidence="3">
    <location>
        <begin position="170"/>
        <end position="192"/>
    </location>
</feature>
<dbReference type="InterPro" id="IPR001750">
    <property type="entry name" value="ND/Mrp_TM"/>
</dbReference>
<gene>
    <name evidence="5" type="ORF">ENN98_04760</name>
</gene>
<feature type="transmembrane region" description="Helical" evidence="3">
    <location>
        <begin position="141"/>
        <end position="158"/>
    </location>
</feature>
<evidence type="ECO:0000256" key="2">
    <source>
        <dbReference type="RuleBase" id="RU000320"/>
    </source>
</evidence>
<feature type="domain" description="NADH:quinone oxidoreductase/Mrp antiporter transmembrane" evidence="4">
    <location>
        <begin position="134"/>
        <end position="427"/>
    </location>
</feature>
<dbReference type="InterPro" id="IPR050616">
    <property type="entry name" value="CPA3_Na-H_Antiporter_A"/>
</dbReference>
<organism evidence="5">
    <name type="scientific">Desulfurivibrio alkaliphilus</name>
    <dbReference type="NCBI Taxonomy" id="427923"/>
    <lineage>
        <taxon>Bacteria</taxon>
        <taxon>Pseudomonadati</taxon>
        <taxon>Thermodesulfobacteriota</taxon>
        <taxon>Desulfobulbia</taxon>
        <taxon>Desulfobulbales</taxon>
        <taxon>Desulfobulbaceae</taxon>
        <taxon>Desulfurivibrio</taxon>
    </lineage>
</organism>
<dbReference type="GO" id="GO:0012505">
    <property type="term" value="C:endomembrane system"/>
    <property type="evidence" value="ECO:0007669"/>
    <property type="project" value="UniProtKB-SubCell"/>
</dbReference>
<keyword evidence="2 3" id="KW-0812">Transmembrane</keyword>
<sequence>MTELPFIPATPALAILVSLVAVPLIYLSGRRPNLREGWTLLAAGLKFLLILSMAQWILAGNTHTYELIRILPGLSLSLTVDGFGMLFGLVASSLWIITSVYSIGYMRGLNEHAQTRFFACFAVALAATVGVAFAGNLFTLYVFYEILSLSTYPLVTHHQDKEARGGGRKYLTYLLSTSIGLALPAMLITYHLTGTLEFSSMGIFPADTAKPLLTILLLMFMFGFSKAGMMPFHSWLPGAMVAPTPVSALLHAVAVVKVGVFSVVRVITGIFGIDLLTATSLNTLICLVAGFTVITSSLIALSQDNLKRRLAFSTIGQLSYIILGAGVASTLAVQGSMLHIAMHAFGKITLFFCAGAIFVATGKKYISEMVGIGRRMPVTMIAFFVGSLSVIGLPPAGGLISKWYMVLGAMQADMLWVMVIYLISSFLNAAYFLP</sequence>
<comment type="caution">
    <text evidence="5">The sequence shown here is derived from an EMBL/GenBank/DDBJ whole genome shotgun (WGS) entry which is preliminary data.</text>
</comment>
<proteinExistence type="predicted"/>
<feature type="transmembrane region" description="Helical" evidence="3">
    <location>
        <begin position="83"/>
        <end position="105"/>
    </location>
</feature>
<feature type="transmembrane region" description="Helical" evidence="3">
    <location>
        <begin position="248"/>
        <end position="273"/>
    </location>
</feature>
<name>A0A7C2XPE1_9BACT</name>
<feature type="transmembrane region" description="Helical" evidence="3">
    <location>
        <begin position="6"/>
        <end position="26"/>
    </location>
</feature>
<dbReference type="AlphaFoldDB" id="A0A7C2XPE1"/>
<feature type="transmembrane region" description="Helical" evidence="3">
    <location>
        <begin position="38"/>
        <end position="58"/>
    </location>
</feature>
<accession>A0A7C2XPE1</accession>
<feature type="transmembrane region" description="Helical" evidence="3">
    <location>
        <begin position="414"/>
        <end position="433"/>
    </location>
</feature>
<evidence type="ECO:0000256" key="1">
    <source>
        <dbReference type="ARBA" id="ARBA00004127"/>
    </source>
</evidence>
<feature type="non-terminal residue" evidence="5">
    <location>
        <position position="434"/>
    </location>
</feature>
<dbReference type="EMBL" id="DSDS01000108">
    <property type="protein sequence ID" value="HET97993.1"/>
    <property type="molecule type" value="Genomic_DNA"/>
</dbReference>
<feature type="transmembrane region" description="Helical" evidence="3">
    <location>
        <begin position="117"/>
        <end position="135"/>
    </location>
</feature>
<feature type="transmembrane region" description="Helical" evidence="3">
    <location>
        <begin position="212"/>
        <end position="236"/>
    </location>
</feature>
<dbReference type="Proteomes" id="UP000885986">
    <property type="component" value="Unassembled WGS sequence"/>
</dbReference>
<dbReference type="PRINTS" id="PR01434">
    <property type="entry name" value="NADHDHGNASE5"/>
</dbReference>
<keyword evidence="3" id="KW-1133">Transmembrane helix</keyword>
<reference evidence="5" key="1">
    <citation type="journal article" date="2020" name="mSystems">
        <title>Genome- and Community-Level Interaction Insights into Carbon Utilization and Element Cycling Functions of Hydrothermarchaeota in Hydrothermal Sediment.</title>
        <authorList>
            <person name="Zhou Z."/>
            <person name="Liu Y."/>
            <person name="Xu W."/>
            <person name="Pan J."/>
            <person name="Luo Z.H."/>
            <person name="Li M."/>
        </authorList>
    </citation>
    <scope>NUCLEOTIDE SEQUENCE [LARGE SCALE GENOMIC DNA]</scope>
    <source>
        <strain evidence="5">SpSt-1224</strain>
    </source>
</reference>
<dbReference type="PANTHER" id="PTHR43373">
    <property type="entry name" value="NA(+)/H(+) ANTIPORTER SUBUNIT"/>
    <property type="match status" value="1"/>
</dbReference>
<feature type="transmembrane region" description="Helical" evidence="3">
    <location>
        <begin position="372"/>
        <end position="394"/>
    </location>
</feature>
<feature type="transmembrane region" description="Helical" evidence="3">
    <location>
        <begin position="340"/>
        <end position="360"/>
    </location>
</feature>
<evidence type="ECO:0000256" key="3">
    <source>
        <dbReference type="SAM" id="Phobius"/>
    </source>
</evidence>
<dbReference type="GO" id="GO:0016020">
    <property type="term" value="C:membrane"/>
    <property type="evidence" value="ECO:0007669"/>
    <property type="project" value="UniProtKB-SubCell"/>
</dbReference>
<protein>
    <submittedName>
        <fullName evidence="5">Monovalent cation/H+ antiporter subunit D family protein</fullName>
    </submittedName>
</protein>
<feature type="transmembrane region" description="Helical" evidence="3">
    <location>
        <begin position="310"/>
        <end position="334"/>
    </location>
</feature>
<evidence type="ECO:0000259" key="4">
    <source>
        <dbReference type="Pfam" id="PF00361"/>
    </source>
</evidence>
<dbReference type="Pfam" id="PF00361">
    <property type="entry name" value="Proton_antipo_M"/>
    <property type="match status" value="1"/>
</dbReference>